<proteinExistence type="predicted"/>
<dbReference type="Pfam" id="PF06985">
    <property type="entry name" value="HET"/>
    <property type="match status" value="1"/>
</dbReference>
<name>A0A0F9X5L1_TRIHA</name>
<dbReference type="PANTHER" id="PTHR33112:SF10">
    <property type="entry name" value="TOL"/>
    <property type="match status" value="1"/>
</dbReference>
<dbReference type="InterPro" id="IPR010730">
    <property type="entry name" value="HET"/>
</dbReference>
<dbReference type="AlphaFoldDB" id="A0A0F9X5L1"/>
<dbReference type="PANTHER" id="PTHR33112">
    <property type="entry name" value="DOMAIN PROTEIN, PUTATIVE-RELATED"/>
    <property type="match status" value="1"/>
</dbReference>
<reference evidence="3" key="1">
    <citation type="journal article" date="2015" name="Genome Announc.">
        <title>Draft whole-genome sequence of the biocontrol agent Trichoderma harzianum T6776.</title>
        <authorList>
            <person name="Baroncelli R."/>
            <person name="Piaggeschi G."/>
            <person name="Fiorini L."/>
            <person name="Bertolini E."/>
            <person name="Zapparata A."/>
            <person name="Pe M.E."/>
            <person name="Sarrocco S."/>
            <person name="Vannacci G."/>
        </authorList>
    </citation>
    <scope>NUCLEOTIDE SEQUENCE [LARGE SCALE GENOMIC DNA]</scope>
    <source>
        <strain evidence="3">T6776</strain>
    </source>
</reference>
<evidence type="ECO:0000313" key="3">
    <source>
        <dbReference type="Proteomes" id="UP000034112"/>
    </source>
</evidence>
<evidence type="ECO:0000259" key="1">
    <source>
        <dbReference type="Pfam" id="PF06985"/>
    </source>
</evidence>
<protein>
    <submittedName>
        <fullName evidence="2">Heterokaryon incompatibility protein</fullName>
    </submittedName>
</protein>
<dbReference type="Proteomes" id="UP000034112">
    <property type="component" value="Unassembled WGS sequence"/>
</dbReference>
<evidence type="ECO:0000313" key="2">
    <source>
        <dbReference type="EMBL" id="KKP00491.1"/>
    </source>
</evidence>
<dbReference type="OMA" id="ESACETC"/>
<organism evidence="2 3">
    <name type="scientific">Trichoderma harzianum</name>
    <name type="common">Hypocrea lixii</name>
    <dbReference type="NCBI Taxonomy" id="5544"/>
    <lineage>
        <taxon>Eukaryota</taxon>
        <taxon>Fungi</taxon>
        <taxon>Dikarya</taxon>
        <taxon>Ascomycota</taxon>
        <taxon>Pezizomycotina</taxon>
        <taxon>Sordariomycetes</taxon>
        <taxon>Hypocreomycetidae</taxon>
        <taxon>Hypocreales</taxon>
        <taxon>Hypocreaceae</taxon>
        <taxon>Trichoderma</taxon>
    </lineage>
</organism>
<accession>A0A0F9X5L1</accession>
<sequence length="576" mass="65938">MRVISNPKRVAERAWLSPDRRCVTNVWAHRRRMWPMFNKEYLHALKISHEDLSELLPDIEAVERLVEPKGKDDNGRAGGSMIAVLREPSEISISSTSTASNETFAHISTWIHQCEQDHTQCTRFRSQVPWYPTRLLDVGPEGNASISLVHSAQAIVKDEKYMTLSHRWGDAKVPTLTTKTIISRTQGLSVKILPKTFQDFILLAQRLQIRYVWIDSLCIIQEGDNGNDWRTEALTMDKVYMNSYCNVSADWGSPKRGLYFQRDLRMVDKPKLDWRVKRDPNPDVVVVEECLLVENEFWEDQVSRSPSSVTGWVVQERWLCPRNLRFGPREVFFECGQTTLSERFPKAFPEPLLEGDVILKSAFSNLQTLQSPQATLLPATPGTELYTAWGEVLSKYSRCYLTYTSDRTVAFSGIAKFFRSLVDDNYIAGLWLRNLASEMMWFRHRLLTTAVVEDTKERLFLFKNDKEGAYCAPSFSSNASIEDWAGDIFGPLSSPMIEILVIGALKKMRLQPYFDGEVTDFYVVPDSPSGNSRKMENWSESISKETAEATPDFQVNNDDIVGTLTCRRSLNETMTR</sequence>
<feature type="domain" description="Heterokaryon incompatibility" evidence="1">
    <location>
        <begin position="161"/>
        <end position="316"/>
    </location>
</feature>
<comment type="caution">
    <text evidence="2">The sequence shown here is derived from an EMBL/GenBank/DDBJ whole genome shotgun (WGS) entry which is preliminary data.</text>
</comment>
<dbReference type="OrthoDB" id="4892393at2759"/>
<gene>
    <name evidence="2" type="ORF">THAR02_07404</name>
</gene>
<dbReference type="EMBL" id="JOKZ01000249">
    <property type="protein sequence ID" value="KKP00491.1"/>
    <property type="molecule type" value="Genomic_DNA"/>
</dbReference>